<feature type="domain" description="GtrA/DPMS transmembrane" evidence="7">
    <location>
        <begin position="14"/>
        <end position="127"/>
    </location>
</feature>
<dbReference type="RefSeq" id="WP_102247806.1">
    <property type="nucleotide sequence ID" value="NZ_CP025682.1"/>
</dbReference>
<evidence type="ECO:0000256" key="6">
    <source>
        <dbReference type="SAM" id="Phobius"/>
    </source>
</evidence>
<evidence type="ECO:0000259" key="7">
    <source>
        <dbReference type="Pfam" id="PF04138"/>
    </source>
</evidence>
<feature type="transmembrane region" description="Helical" evidence="6">
    <location>
        <begin position="102"/>
        <end position="126"/>
    </location>
</feature>
<dbReference type="AlphaFoldDB" id="A0A2I6S954"/>
<dbReference type="PANTHER" id="PTHR38459:SF1">
    <property type="entry name" value="PROPHAGE BACTOPRENOL-LINKED GLUCOSE TRANSLOCASE HOMOLOG"/>
    <property type="match status" value="1"/>
</dbReference>
<name>A0A2I6S954_9RHOO</name>
<evidence type="ECO:0000313" key="8">
    <source>
        <dbReference type="EMBL" id="AUN95761.1"/>
    </source>
</evidence>
<evidence type="ECO:0000256" key="2">
    <source>
        <dbReference type="ARBA" id="ARBA00009399"/>
    </source>
</evidence>
<dbReference type="InterPro" id="IPR051401">
    <property type="entry name" value="GtrA_CellWall_Glycosyl"/>
</dbReference>
<evidence type="ECO:0000313" key="9">
    <source>
        <dbReference type="Proteomes" id="UP000242205"/>
    </source>
</evidence>
<keyword evidence="3 6" id="KW-0812">Transmembrane</keyword>
<sequence>MKLGSRGELQRIVTFGMVGVAATITHVGSATALVSLLEGALFSSNIIGYGLGFLVSFCGHYVFTFSRMRGWSDALWRFGLVSLAGLVANQAALLTFERLGFAVFWNILFAALVVPPATFVASRWWAFGRHGGMR</sequence>
<dbReference type="GO" id="GO:0000271">
    <property type="term" value="P:polysaccharide biosynthetic process"/>
    <property type="evidence" value="ECO:0007669"/>
    <property type="project" value="InterPro"/>
</dbReference>
<keyword evidence="5 6" id="KW-0472">Membrane</keyword>
<evidence type="ECO:0000256" key="1">
    <source>
        <dbReference type="ARBA" id="ARBA00004141"/>
    </source>
</evidence>
<dbReference type="InterPro" id="IPR007267">
    <property type="entry name" value="GtrA_DPMS_TM"/>
</dbReference>
<comment type="similarity">
    <text evidence="2">Belongs to the GtrA family.</text>
</comment>
<accession>A0A2I6S954</accession>
<evidence type="ECO:0000256" key="4">
    <source>
        <dbReference type="ARBA" id="ARBA00022989"/>
    </source>
</evidence>
<dbReference type="GO" id="GO:0005886">
    <property type="term" value="C:plasma membrane"/>
    <property type="evidence" value="ECO:0007669"/>
    <property type="project" value="TreeGrafter"/>
</dbReference>
<reference evidence="8 9" key="1">
    <citation type="submission" date="2018-01" db="EMBL/GenBank/DDBJ databases">
        <authorList>
            <person name="Fu G.-Y."/>
        </authorList>
    </citation>
    <scope>NUCLEOTIDE SEQUENCE [LARGE SCALE GENOMIC DNA]</scope>
    <source>
        <strain evidence="8 9">SY39</strain>
    </source>
</reference>
<dbReference type="Proteomes" id="UP000242205">
    <property type="component" value="Chromosome"/>
</dbReference>
<dbReference type="PANTHER" id="PTHR38459">
    <property type="entry name" value="PROPHAGE BACTOPRENOL-LINKED GLUCOSE TRANSLOCASE HOMOLOG"/>
    <property type="match status" value="1"/>
</dbReference>
<dbReference type="EMBL" id="CP025682">
    <property type="protein sequence ID" value="AUN95761.1"/>
    <property type="molecule type" value="Genomic_DNA"/>
</dbReference>
<feature type="transmembrane region" description="Helical" evidence="6">
    <location>
        <begin position="46"/>
        <end position="63"/>
    </location>
</feature>
<feature type="transmembrane region" description="Helical" evidence="6">
    <location>
        <begin position="12"/>
        <end position="34"/>
    </location>
</feature>
<evidence type="ECO:0000256" key="3">
    <source>
        <dbReference type="ARBA" id="ARBA00022692"/>
    </source>
</evidence>
<proteinExistence type="inferred from homology"/>
<feature type="transmembrane region" description="Helical" evidence="6">
    <location>
        <begin position="75"/>
        <end position="96"/>
    </location>
</feature>
<dbReference type="OrthoDB" id="8562382at2"/>
<keyword evidence="9" id="KW-1185">Reference proteome</keyword>
<evidence type="ECO:0000256" key="5">
    <source>
        <dbReference type="ARBA" id="ARBA00023136"/>
    </source>
</evidence>
<keyword evidence="4 6" id="KW-1133">Transmembrane helix</keyword>
<gene>
    <name evidence="8" type="ORF">C0099_12950</name>
</gene>
<organism evidence="8 9">
    <name type="scientific">Pseudazoarcus pumilus</name>
    <dbReference type="NCBI Taxonomy" id="2067960"/>
    <lineage>
        <taxon>Bacteria</taxon>
        <taxon>Pseudomonadati</taxon>
        <taxon>Pseudomonadota</taxon>
        <taxon>Betaproteobacteria</taxon>
        <taxon>Rhodocyclales</taxon>
        <taxon>Zoogloeaceae</taxon>
        <taxon>Pseudazoarcus</taxon>
    </lineage>
</organism>
<protein>
    <submittedName>
        <fullName evidence="8">GtrA family protein</fullName>
    </submittedName>
</protein>
<dbReference type="KEGG" id="atw:C0099_12950"/>
<comment type="subcellular location">
    <subcellularLocation>
        <location evidence="1">Membrane</location>
        <topology evidence="1">Multi-pass membrane protein</topology>
    </subcellularLocation>
</comment>
<dbReference type="Pfam" id="PF04138">
    <property type="entry name" value="GtrA_DPMS_TM"/>
    <property type="match status" value="1"/>
</dbReference>